<dbReference type="Gene3D" id="2.60.40.10">
    <property type="entry name" value="Immunoglobulins"/>
    <property type="match status" value="1"/>
</dbReference>
<feature type="region of interest" description="Disordered" evidence="1">
    <location>
        <begin position="146"/>
        <end position="255"/>
    </location>
</feature>
<dbReference type="InterPro" id="IPR013783">
    <property type="entry name" value="Ig-like_fold"/>
</dbReference>
<dbReference type="Pfam" id="PF07686">
    <property type="entry name" value="V-set"/>
    <property type="match status" value="1"/>
</dbReference>
<keyword evidence="2" id="KW-0472">Membrane</keyword>
<sequence>MASQFQLYILSCRCSILRQMIAGDSAIVYHASPLVAGPHVSPGNQRKADIEIHDVQPNDTGTYVCEVELFMINRKGRGNGTQLLVLEAPRTQGPRFLSYWTLRYIIFGMACLLLATVLLIVNKACRKQEQLGPCSQLSIDPAQDASDWRWPRGVHGEEDSLPRSLDDDDAGPTLENPDIRVPSGTKREDGLQGRDEEEDAEEPGREENGKNTEDQEKKADDDRSNGNSVVPREAPDQGRKAKNGDTLTERHAPGGTWLTKVRSFLKDSLSLNRESYGRRGETVQEEGGERLGGNREVTRRNEERGYKRYNLIYTKIP</sequence>
<organism evidence="4 5">
    <name type="scientific">Pleurodeles waltl</name>
    <name type="common">Iberian ribbed newt</name>
    <dbReference type="NCBI Taxonomy" id="8319"/>
    <lineage>
        <taxon>Eukaryota</taxon>
        <taxon>Metazoa</taxon>
        <taxon>Chordata</taxon>
        <taxon>Craniata</taxon>
        <taxon>Vertebrata</taxon>
        <taxon>Euteleostomi</taxon>
        <taxon>Amphibia</taxon>
        <taxon>Batrachia</taxon>
        <taxon>Caudata</taxon>
        <taxon>Salamandroidea</taxon>
        <taxon>Salamandridae</taxon>
        <taxon>Pleurodelinae</taxon>
        <taxon>Pleurodeles</taxon>
    </lineage>
</organism>
<name>A0AAV7Q8B1_PLEWA</name>
<keyword evidence="2" id="KW-1133">Transmembrane helix</keyword>
<proteinExistence type="predicted"/>
<feature type="domain" description="Immunoglobulin V-set" evidence="3">
    <location>
        <begin position="44"/>
        <end position="86"/>
    </location>
</feature>
<accession>A0AAV7Q8B1</accession>
<feature type="region of interest" description="Disordered" evidence="1">
    <location>
        <begin position="275"/>
        <end position="294"/>
    </location>
</feature>
<feature type="compositionally biased region" description="Basic and acidic residues" evidence="1">
    <location>
        <begin position="146"/>
        <end position="165"/>
    </location>
</feature>
<keyword evidence="5" id="KW-1185">Reference proteome</keyword>
<feature type="transmembrane region" description="Helical" evidence="2">
    <location>
        <begin position="102"/>
        <end position="121"/>
    </location>
</feature>
<evidence type="ECO:0000313" key="5">
    <source>
        <dbReference type="Proteomes" id="UP001066276"/>
    </source>
</evidence>
<evidence type="ECO:0000256" key="1">
    <source>
        <dbReference type="SAM" id="MobiDB-lite"/>
    </source>
</evidence>
<evidence type="ECO:0000259" key="3">
    <source>
        <dbReference type="Pfam" id="PF07686"/>
    </source>
</evidence>
<dbReference type="EMBL" id="JANPWB010000010">
    <property type="protein sequence ID" value="KAJ1134473.1"/>
    <property type="molecule type" value="Genomic_DNA"/>
</dbReference>
<protein>
    <recommendedName>
        <fullName evidence="3">Immunoglobulin V-set domain-containing protein</fullName>
    </recommendedName>
</protein>
<dbReference type="Proteomes" id="UP001066276">
    <property type="component" value="Chromosome 6"/>
</dbReference>
<evidence type="ECO:0000313" key="4">
    <source>
        <dbReference type="EMBL" id="KAJ1134473.1"/>
    </source>
</evidence>
<gene>
    <name evidence="4" type="ORF">NDU88_000925</name>
</gene>
<dbReference type="AlphaFoldDB" id="A0AAV7Q8B1"/>
<keyword evidence="2" id="KW-0812">Transmembrane</keyword>
<feature type="compositionally biased region" description="Basic and acidic residues" evidence="1">
    <location>
        <begin position="202"/>
        <end position="224"/>
    </location>
</feature>
<feature type="compositionally biased region" description="Basic and acidic residues" evidence="1">
    <location>
        <begin position="233"/>
        <end position="252"/>
    </location>
</feature>
<dbReference type="InterPro" id="IPR013106">
    <property type="entry name" value="Ig_V-set"/>
</dbReference>
<comment type="caution">
    <text evidence="4">The sequence shown here is derived from an EMBL/GenBank/DDBJ whole genome shotgun (WGS) entry which is preliminary data.</text>
</comment>
<evidence type="ECO:0000256" key="2">
    <source>
        <dbReference type="SAM" id="Phobius"/>
    </source>
</evidence>
<dbReference type="InterPro" id="IPR036179">
    <property type="entry name" value="Ig-like_dom_sf"/>
</dbReference>
<dbReference type="SUPFAM" id="SSF48726">
    <property type="entry name" value="Immunoglobulin"/>
    <property type="match status" value="1"/>
</dbReference>
<reference evidence="4" key="1">
    <citation type="journal article" date="2022" name="bioRxiv">
        <title>Sequencing and chromosome-scale assembly of the giantPleurodeles waltlgenome.</title>
        <authorList>
            <person name="Brown T."/>
            <person name="Elewa A."/>
            <person name="Iarovenko S."/>
            <person name="Subramanian E."/>
            <person name="Araus A.J."/>
            <person name="Petzold A."/>
            <person name="Susuki M."/>
            <person name="Suzuki K.-i.T."/>
            <person name="Hayashi T."/>
            <person name="Toyoda A."/>
            <person name="Oliveira C."/>
            <person name="Osipova E."/>
            <person name="Leigh N.D."/>
            <person name="Simon A."/>
            <person name="Yun M.H."/>
        </authorList>
    </citation>
    <scope>NUCLEOTIDE SEQUENCE</scope>
    <source>
        <strain evidence="4">20211129_DDA</strain>
        <tissue evidence="4">Liver</tissue>
    </source>
</reference>
<feature type="compositionally biased region" description="Basic and acidic residues" evidence="1">
    <location>
        <begin position="185"/>
        <end position="194"/>
    </location>
</feature>